<dbReference type="GO" id="GO:0003723">
    <property type="term" value="F:RNA binding"/>
    <property type="evidence" value="ECO:0007669"/>
    <property type="project" value="UniProtKB-KW"/>
</dbReference>
<reference evidence="7 8" key="1">
    <citation type="journal article" date="2015" name="Appl. Environ. Microbiol.">
        <title>The Geoglobus acetivorans genome: Fe(III) reduction, acetate utilization, autotrophic growth, and degradation of aromatic compounds in a hyperthermophilic archaeon.</title>
        <authorList>
            <person name="Mardanov A.V."/>
            <person name="Slododkina G.B."/>
            <person name="Slobodkin A.I."/>
            <person name="Beletsky A.V."/>
            <person name="Gavrilov S.N."/>
            <person name="Kublanov I.V."/>
            <person name="Bonch-Osmolovskaya E.A."/>
            <person name="Skryabin K.G."/>
            <person name="Ravin N.V."/>
        </authorList>
    </citation>
    <scope>NUCLEOTIDE SEQUENCE [LARGE SCALE GENOMIC DNA]</scope>
    <source>
        <strain evidence="7 8">SBH6</strain>
    </source>
</reference>
<dbReference type="InterPro" id="IPR050714">
    <property type="entry name" value="Cobalamin_biosynth_MTase"/>
</dbReference>
<sequence length="179" mass="20096">MSNFLVPMESKLNQGKFTKDEVIGIVFSKLMPGRSWVFADIGSGTGRVAEFFSRYVHKVYAVEVDGELVSRLEEKFRGTNVEVIYSDGYDFLKEHEVDGVFFGGTRDIERMIDVCRANRIAVNCARMDVALRVAEKLKEKGMFEEIVLASISKSYELAGGMAFKSYNPVFVVVGHALRS</sequence>
<dbReference type="GO" id="GO:0008168">
    <property type="term" value="F:methyltransferase activity"/>
    <property type="evidence" value="ECO:0007669"/>
    <property type="project" value="UniProtKB-KW"/>
</dbReference>
<comment type="pathway">
    <text evidence="1">Cofactor biosynthesis; adenosylcobalamin biosynthesis.</text>
</comment>
<evidence type="ECO:0000256" key="4">
    <source>
        <dbReference type="ARBA" id="ARBA00022679"/>
    </source>
</evidence>
<keyword evidence="5" id="KW-0949">S-adenosyl-L-methionine</keyword>
<dbReference type="GO" id="GO:0032259">
    <property type="term" value="P:methylation"/>
    <property type="evidence" value="ECO:0007669"/>
    <property type="project" value="UniProtKB-KW"/>
</dbReference>
<dbReference type="eggNOG" id="arCOG00977">
    <property type="taxonomic scope" value="Archaea"/>
</dbReference>
<evidence type="ECO:0000256" key="6">
    <source>
        <dbReference type="ARBA" id="ARBA00022884"/>
    </source>
</evidence>
<evidence type="ECO:0000256" key="2">
    <source>
        <dbReference type="ARBA" id="ARBA00022573"/>
    </source>
</evidence>
<dbReference type="STRING" id="565033.GACE_1796"/>
<organism evidence="7 8">
    <name type="scientific">Geoglobus acetivorans</name>
    <dbReference type="NCBI Taxonomy" id="565033"/>
    <lineage>
        <taxon>Archaea</taxon>
        <taxon>Methanobacteriati</taxon>
        <taxon>Methanobacteriota</taxon>
        <taxon>Archaeoglobi</taxon>
        <taxon>Archaeoglobales</taxon>
        <taxon>Archaeoglobaceae</taxon>
        <taxon>Geoglobus</taxon>
    </lineage>
</organism>
<proteinExistence type="predicted"/>
<name>A0A0A7GFN0_GEOAI</name>
<evidence type="ECO:0000256" key="1">
    <source>
        <dbReference type="ARBA" id="ARBA00004953"/>
    </source>
</evidence>
<evidence type="ECO:0000256" key="5">
    <source>
        <dbReference type="ARBA" id="ARBA00022691"/>
    </source>
</evidence>
<protein>
    <submittedName>
        <fullName evidence="7">Cobalt-precorrin-6y C15-methyltransferase [decarboxylating]</fullName>
    </submittedName>
</protein>
<dbReference type="InterPro" id="IPR029063">
    <property type="entry name" value="SAM-dependent_MTases_sf"/>
</dbReference>
<dbReference type="AlphaFoldDB" id="A0A0A7GFN0"/>
<evidence type="ECO:0000313" key="8">
    <source>
        <dbReference type="Proteomes" id="UP000030624"/>
    </source>
</evidence>
<dbReference type="HOGENOM" id="CLU_094143_1_0_2"/>
<keyword evidence="4 7" id="KW-0808">Transferase</keyword>
<gene>
    <name evidence="7" type="ORF">GACE_1796</name>
</gene>
<dbReference type="EMBL" id="CP009552">
    <property type="protein sequence ID" value="AIY90824.1"/>
    <property type="molecule type" value="Genomic_DNA"/>
</dbReference>
<dbReference type="SUPFAM" id="SSF53335">
    <property type="entry name" value="S-adenosyl-L-methionine-dependent methyltransferases"/>
    <property type="match status" value="1"/>
</dbReference>
<evidence type="ECO:0000256" key="3">
    <source>
        <dbReference type="ARBA" id="ARBA00022603"/>
    </source>
</evidence>
<keyword evidence="2" id="KW-0169">Cobalamin biosynthesis</keyword>
<dbReference type="PANTHER" id="PTHR43182:SF1">
    <property type="entry name" value="COBALT-PRECORRIN-7 C(5)-METHYLTRANSFERASE"/>
    <property type="match status" value="1"/>
</dbReference>
<keyword evidence="6" id="KW-0694">RNA-binding</keyword>
<accession>A0A0A7GFN0</accession>
<dbReference type="Gene3D" id="3.40.50.150">
    <property type="entry name" value="Vaccinia Virus protein VP39"/>
    <property type="match status" value="1"/>
</dbReference>
<evidence type="ECO:0000313" key="7">
    <source>
        <dbReference type="EMBL" id="AIY90824.1"/>
    </source>
</evidence>
<keyword evidence="3 7" id="KW-0489">Methyltransferase</keyword>
<dbReference type="KEGG" id="gac:GACE_1796"/>
<dbReference type="PANTHER" id="PTHR43182">
    <property type="entry name" value="COBALT-PRECORRIN-6B C(15)-METHYLTRANSFERASE (DECARBOXYLATING)"/>
    <property type="match status" value="1"/>
</dbReference>
<dbReference type="Pfam" id="PF00398">
    <property type="entry name" value="RrnaAD"/>
    <property type="match status" value="1"/>
</dbReference>
<dbReference type="InterPro" id="IPR001737">
    <property type="entry name" value="KsgA/Erm"/>
</dbReference>
<dbReference type="GO" id="GO:0009236">
    <property type="term" value="P:cobalamin biosynthetic process"/>
    <property type="evidence" value="ECO:0007669"/>
    <property type="project" value="UniProtKB-KW"/>
</dbReference>
<dbReference type="Proteomes" id="UP000030624">
    <property type="component" value="Chromosome"/>
</dbReference>
<dbReference type="CDD" id="cd02440">
    <property type="entry name" value="AdoMet_MTases"/>
    <property type="match status" value="1"/>
</dbReference>